<sequence>GFVLLTSCAPKHFKMPKFLLWLMYAAFISDSYVYSSSFDQTCTCAIMNGDAVDEPILEQTFKIAFTCDEEGKVACRNLCVSLAEAAKTSGNGSLLLCEHIDEDVEIYVSVFSRVCDFSYEHSGLAYSNHLCCKDHKPQECELE</sequence>
<keyword evidence="1" id="KW-0808">Transferase</keyword>
<accession>A0A161N112</accession>
<feature type="non-terminal residue" evidence="1">
    <location>
        <position position="1"/>
    </location>
</feature>
<dbReference type="AlphaFoldDB" id="A0A161N112"/>
<name>A0A161N112_TRIIF</name>
<proteinExistence type="predicted"/>
<protein>
    <submittedName>
        <fullName evidence="1">Pantothenate kinase 4</fullName>
    </submittedName>
</protein>
<keyword evidence="1" id="KW-0418">Kinase</keyword>
<organism evidence="1">
    <name type="scientific">Triatoma infestans</name>
    <name type="common">Assassin bug</name>
    <dbReference type="NCBI Taxonomy" id="30076"/>
    <lineage>
        <taxon>Eukaryota</taxon>
        <taxon>Metazoa</taxon>
        <taxon>Ecdysozoa</taxon>
        <taxon>Arthropoda</taxon>
        <taxon>Hexapoda</taxon>
        <taxon>Insecta</taxon>
        <taxon>Pterygota</taxon>
        <taxon>Neoptera</taxon>
        <taxon>Paraneoptera</taxon>
        <taxon>Hemiptera</taxon>
        <taxon>Heteroptera</taxon>
        <taxon>Panheteroptera</taxon>
        <taxon>Cimicomorpha</taxon>
        <taxon>Reduviidae</taxon>
        <taxon>Triatominae</taxon>
        <taxon>Triatoma</taxon>
    </lineage>
</organism>
<dbReference type="EMBL" id="GEMB01002484">
    <property type="protein sequence ID" value="JAS00702.1"/>
    <property type="molecule type" value="Transcribed_RNA"/>
</dbReference>
<evidence type="ECO:0000313" key="1">
    <source>
        <dbReference type="EMBL" id="JAS00702.1"/>
    </source>
</evidence>
<dbReference type="GO" id="GO:0016301">
    <property type="term" value="F:kinase activity"/>
    <property type="evidence" value="ECO:0007669"/>
    <property type="project" value="UniProtKB-KW"/>
</dbReference>
<reference evidence="1" key="2">
    <citation type="journal article" date="2017" name="J. Med. Entomol.">
        <title>Transcriptome Analysis of the Triatoma infestans (Hemiptera: Reduviidae) Integument.</title>
        <authorList>
            <person name="Calderon-Fernandez G.M."/>
            <person name="Moriconi D.E."/>
            <person name="Dulbecco A.B."/>
            <person name="Juarez M.P."/>
        </authorList>
    </citation>
    <scope>NUCLEOTIDE SEQUENCE</scope>
    <source>
        <strain evidence="1">Int1</strain>
        <tissue evidence="1">Integument</tissue>
    </source>
</reference>
<reference evidence="1" key="1">
    <citation type="submission" date="2016-04" db="EMBL/GenBank/DDBJ databases">
        <authorList>
            <person name="Calderon-Fernandez G.M.Sr."/>
        </authorList>
    </citation>
    <scope>NUCLEOTIDE SEQUENCE</scope>
    <source>
        <strain evidence="1">Int1</strain>
        <tissue evidence="1">Integument</tissue>
    </source>
</reference>